<keyword evidence="6" id="KW-1185">Reference proteome</keyword>
<proteinExistence type="predicted"/>
<dbReference type="SMART" id="SM00398">
    <property type="entry name" value="HMG"/>
    <property type="match status" value="1"/>
</dbReference>
<comment type="caution">
    <text evidence="5">The sequence shown here is derived from an EMBL/GenBank/DDBJ whole genome shotgun (WGS) entry which is preliminary data.</text>
</comment>
<dbReference type="InParanoid" id="A0A1Y1XTR0"/>
<dbReference type="STRING" id="1314790.A0A1Y1XTR0"/>
<dbReference type="GO" id="GO:0001228">
    <property type="term" value="F:DNA-binding transcription activator activity, RNA polymerase II-specific"/>
    <property type="evidence" value="ECO:0007669"/>
    <property type="project" value="TreeGrafter"/>
</dbReference>
<dbReference type="AlphaFoldDB" id="A0A1Y1XTR0"/>
<dbReference type="InterPro" id="IPR009071">
    <property type="entry name" value="HMG_box_dom"/>
</dbReference>
<evidence type="ECO:0000256" key="2">
    <source>
        <dbReference type="ARBA" id="ARBA00023163"/>
    </source>
</evidence>
<sequence>RPPNPFFLFRKDKQASVFAQHRGISNLEVSKVVGRMWKTASFQEKEYYQRLAEEFKKEHQEKYPNYKYSPAK</sequence>
<dbReference type="Proteomes" id="UP000193498">
    <property type="component" value="Unassembled WGS sequence"/>
</dbReference>
<dbReference type="CDD" id="cd01389">
    <property type="entry name" value="HMG-box_ROX1-like"/>
    <property type="match status" value="1"/>
</dbReference>
<reference evidence="5 6" key="1">
    <citation type="submission" date="2016-07" db="EMBL/GenBank/DDBJ databases">
        <title>Pervasive Adenine N6-methylation of Active Genes in Fungi.</title>
        <authorList>
            <consortium name="DOE Joint Genome Institute"/>
            <person name="Mondo S.J."/>
            <person name="Dannebaum R.O."/>
            <person name="Kuo R.C."/>
            <person name="Labutti K."/>
            <person name="Haridas S."/>
            <person name="Kuo A."/>
            <person name="Salamov A."/>
            <person name="Ahrendt S.R."/>
            <person name="Lipzen A."/>
            <person name="Sullivan W."/>
            <person name="Andreopoulos W.B."/>
            <person name="Clum A."/>
            <person name="Lindquist E."/>
            <person name="Daum C."/>
            <person name="Ramamoorthy G.K."/>
            <person name="Gryganskyi A."/>
            <person name="Culley D."/>
            <person name="Magnuson J.K."/>
            <person name="James T.Y."/>
            <person name="O'Malley M.A."/>
            <person name="Stajich J.E."/>
            <person name="Spatafora J.W."/>
            <person name="Visel A."/>
            <person name="Grigoriev I.V."/>
        </authorList>
    </citation>
    <scope>NUCLEOTIDE SEQUENCE [LARGE SCALE GENOMIC DNA]</scope>
    <source>
        <strain evidence="5 6">CBS 931.73</strain>
    </source>
</reference>
<evidence type="ECO:0000313" key="5">
    <source>
        <dbReference type="EMBL" id="ORX89130.1"/>
    </source>
</evidence>
<accession>A0A1Y1XTR0</accession>
<dbReference type="PANTHER" id="PTHR10270">
    <property type="entry name" value="SOX TRANSCRIPTION FACTOR"/>
    <property type="match status" value="1"/>
</dbReference>
<feature type="non-terminal residue" evidence="5">
    <location>
        <position position="72"/>
    </location>
</feature>
<name>A0A1Y1XTR0_9FUNG</name>
<organism evidence="5 6">
    <name type="scientific">Basidiobolus meristosporus CBS 931.73</name>
    <dbReference type="NCBI Taxonomy" id="1314790"/>
    <lineage>
        <taxon>Eukaryota</taxon>
        <taxon>Fungi</taxon>
        <taxon>Fungi incertae sedis</taxon>
        <taxon>Zoopagomycota</taxon>
        <taxon>Entomophthoromycotina</taxon>
        <taxon>Basidiobolomycetes</taxon>
        <taxon>Basidiobolales</taxon>
        <taxon>Basidiobolaceae</taxon>
        <taxon>Basidiobolus</taxon>
    </lineage>
</organism>
<dbReference type="GO" id="GO:0000978">
    <property type="term" value="F:RNA polymerase II cis-regulatory region sequence-specific DNA binding"/>
    <property type="evidence" value="ECO:0007669"/>
    <property type="project" value="TreeGrafter"/>
</dbReference>
<evidence type="ECO:0000313" key="6">
    <source>
        <dbReference type="Proteomes" id="UP000193498"/>
    </source>
</evidence>
<dbReference type="SUPFAM" id="SSF47095">
    <property type="entry name" value="HMG-box"/>
    <property type="match status" value="1"/>
</dbReference>
<dbReference type="EMBL" id="MCFE01000473">
    <property type="protein sequence ID" value="ORX89130.1"/>
    <property type="molecule type" value="Genomic_DNA"/>
</dbReference>
<evidence type="ECO:0000256" key="3">
    <source>
        <dbReference type="PROSITE-ProRule" id="PRU00267"/>
    </source>
</evidence>
<dbReference type="GO" id="GO:0030154">
    <property type="term" value="P:cell differentiation"/>
    <property type="evidence" value="ECO:0007669"/>
    <property type="project" value="TreeGrafter"/>
</dbReference>
<dbReference type="OrthoDB" id="6247875at2759"/>
<feature type="non-terminal residue" evidence="5">
    <location>
        <position position="1"/>
    </location>
</feature>
<protein>
    <submittedName>
        <fullName evidence="5">Putative HMG box protein</fullName>
    </submittedName>
</protein>
<dbReference type="InterPro" id="IPR050140">
    <property type="entry name" value="SRY-related_HMG-box_TF-like"/>
</dbReference>
<dbReference type="GO" id="GO:0005634">
    <property type="term" value="C:nucleus"/>
    <property type="evidence" value="ECO:0007669"/>
    <property type="project" value="UniProtKB-UniRule"/>
</dbReference>
<evidence type="ECO:0000256" key="1">
    <source>
        <dbReference type="ARBA" id="ARBA00023125"/>
    </source>
</evidence>
<dbReference type="Gene3D" id="1.10.30.10">
    <property type="entry name" value="High mobility group box domain"/>
    <property type="match status" value="1"/>
</dbReference>
<gene>
    <name evidence="5" type="ORF">K493DRAFT_141642</name>
</gene>
<evidence type="ECO:0000259" key="4">
    <source>
        <dbReference type="PROSITE" id="PS50118"/>
    </source>
</evidence>
<dbReference type="PROSITE" id="PS50118">
    <property type="entry name" value="HMG_BOX_2"/>
    <property type="match status" value="1"/>
</dbReference>
<dbReference type="PANTHER" id="PTHR10270:SF161">
    <property type="entry name" value="SEX-DETERMINING REGION Y PROTEIN"/>
    <property type="match status" value="1"/>
</dbReference>
<dbReference type="Pfam" id="PF00505">
    <property type="entry name" value="HMG_box"/>
    <property type="match status" value="1"/>
</dbReference>
<dbReference type="InterPro" id="IPR036910">
    <property type="entry name" value="HMG_box_dom_sf"/>
</dbReference>
<keyword evidence="1 3" id="KW-0238">DNA-binding</keyword>
<keyword evidence="2" id="KW-0804">Transcription</keyword>
<keyword evidence="3" id="KW-0539">Nucleus</keyword>
<feature type="domain" description="HMG box" evidence="4">
    <location>
        <begin position="1"/>
        <end position="67"/>
    </location>
</feature>
<feature type="DNA-binding region" description="HMG box" evidence="3">
    <location>
        <begin position="1"/>
        <end position="67"/>
    </location>
</feature>